<keyword evidence="8" id="KW-1208">Phospholipid metabolism</keyword>
<sequence length="318" mass="34653">MDDSKHIFIVNPAAGPRDRTTEIAGAIRAATVRRPIDYEIQITDAPRHAISLVQRAADMYPGRPLRFYACGGDGTLKEVAEGCLHVPNAAFTHYPAGTGNDFIKVFGKGADRFHDLGQLIGGEIIQVDGIESDCGLALNVLSVGVDARVAHSMQKYKRFPLLGSQGPYLVAAVEEVVKGLVQSYGVTVDGQSYDGRYTLIIAVNGYCYGGGFMPVPESSVDDGILDVLLVHAVSRATAAKVIGAYKNGYYRDYPQYITHLRARELTIYSLGGKQMDVNMDGEIVRTGHVGMRIAEKQMRVIVPVGVRPEVRTPRSRRQ</sequence>
<keyword evidence="4" id="KW-0547">Nucleotide-binding</keyword>
<keyword evidence="7" id="KW-0594">Phospholipid biosynthesis</keyword>
<evidence type="ECO:0000256" key="2">
    <source>
        <dbReference type="ARBA" id="ARBA00005983"/>
    </source>
</evidence>
<comment type="similarity">
    <text evidence="2">Belongs to the diacylglycerol/lipid kinase family.</text>
</comment>
<keyword evidence="7" id="KW-0444">Lipid biosynthesis</keyword>
<keyword evidence="3" id="KW-0808">Transferase</keyword>
<dbReference type="Gene3D" id="2.60.200.40">
    <property type="match status" value="1"/>
</dbReference>
<dbReference type="InterPro" id="IPR016064">
    <property type="entry name" value="NAD/diacylglycerol_kinase_sf"/>
</dbReference>
<dbReference type="InterPro" id="IPR001206">
    <property type="entry name" value="Diacylglycerol_kinase_cat_dom"/>
</dbReference>
<dbReference type="Proteomes" id="UP000824073">
    <property type="component" value="Unassembled WGS sequence"/>
</dbReference>
<dbReference type="GO" id="GO:0005886">
    <property type="term" value="C:plasma membrane"/>
    <property type="evidence" value="ECO:0007669"/>
    <property type="project" value="TreeGrafter"/>
</dbReference>
<evidence type="ECO:0000256" key="7">
    <source>
        <dbReference type="ARBA" id="ARBA00023209"/>
    </source>
</evidence>
<dbReference type="InterPro" id="IPR045540">
    <property type="entry name" value="YegS/DAGK_C"/>
</dbReference>
<evidence type="ECO:0000259" key="9">
    <source>
        <dbReference type="PROSITE" id="PS50146"/>
    </source>
</evidence>
<organism evidence="10 11">
    <name type="scientific">Candidatus Ventrousia excrementavium</name>
    <dbReference type="NCBI Taxonomy" id="2840961"/>
    <lineage>
        <taxon>Bacteria</taxon>
        <taxon>Bacillati</taxon>
        <taxon>Bacillota</taxon>
        <taxon>Clostridia</taxon>
        <taxon>Eubacteriales</taxon>
        <taxon>Clostridiaceae</taxon>
        <taxon>Clostridiaceae incertae sedis</taxon>
        <taxon>Candidatus Ventrousia</taxon>
    </lineage>
</organism>
<gene>
    <name evidence="10" type="ORF">IAB67_09175</name>
</gene>
<evidence type="ECO:0000313" key="11">
    <source>
        <dbReference type="Proteomes" id="UP000824073"/>
    </source>
</evidence>
<evidence type="ECO:0000256" key="1">
    <source>
        <dbReference type="ARBA" id="ARBA00001946"/>
    </source>
</evidence>
<dbReference type="InterPro" id="IPR050187">
    <property type="entry name" value="Lipid_Phosphate_FormReg"/>
</dbReference>
<evidence type="ECO:0000256" key="3">
    <source>
        <dbReference type="ARBA" id="ARBA00022679"/>
    </source>
</evidence>
<keyword evidence="7" id="KW-0443">Lipid metabolism</keyword>
<proteinExistence type="inferred from homology"/>
<feature type="domain" description="DAGKc" evidence="9">
    <location>
        <begin position="1"/>
        <end position="147"/>
    </location>
</feature>
<reference evidence="10" key="2">
    <citation type="journal article" date="2021" name="PeerJ">
        <title>Extensive microbial diversity within the chicken gut microbiome revealed by metagenomics and culture.</title>
        <authorList>
            <person name="Gilroy R."/>
            <person name="Ravi A."/>
            <person name="Getino M."/>
            <person name="Pursley I."/>
            <person name="Horton D.L."/>
            <person name="Alikhan N.F."/>
            <person name="Baker D."/>
            <person name="Gharbi K."/>
            <person name="Hall N."/>
            <person name="Watson M."/>
            <person name="Adriaenssens E.M."/>
            <person name="Foster-Nyarko E."/>
            <person name="Jarju S."/>
            <person name="Secka A."/>
            <person name="Antonio M."/>
            <person name="Oren A."/>
            <person name="Chaudhuri R.R."/>
            <person name="La Ragione R."/>
            <person name="Hildebrand F."/>
            <person name="Pallen M.J."/>
        </authorList>
    </citation>
    <scope>NUCLEOTIDE SEQUENCE</scope>
    <source>
        <strain evidence="10">CHK191-8634</strain>
    </source>
</reference>
<dbReference type="PANTHER" id="PTHR12358">
    <property type="entry name" value="SPHINGOSINE KINASE"/>
    <property type="match status" value="1"/>
</dbReference>
<comment type="caution">
    <text evidence="10">The sequence shown here is derived from an EMBL/GenBank/DDBJ whole genome shotgun (WGS) entry which is preliminary data.</text>
</comment>
<dbReference type="PANTHER" id="PTHR12358:SF106">
    <property type="entry name" value="LIPID KINASE YEGS"/>
    <property type="match status" value="1"/>
</dbReference>
<reference evidence="10" key="1">
    <citation type="submission" date="2020-10" db="EMBL/GenBank/DDBJ databases">
        <authorList>
            <person name="Gilroy R."/>
        </authorList>
    </citation>
    <scope>NUCLEOTIDE SEQUENCE</scope>
    <source>
        <strain evidence="10">CHK191-8634</strain>
    </source>
</reference>
<evidence type="ECO:0000313" key="10">
    <source>
        <dbReference type="EMBL" id="HIU44453.1"/>
    </source>
</evidence>
<evidence type="ECO:0000256" key="6">
    <source>
        <dbReference type="ARBA" id="ARBA00022840"/>
    </source>
</evidence>
<protein>
    <recommendedName>
        <fullName evidence="9">DAGKc domain-containing protein</fullName>
    </recommendedName>
</protein>
<dbReference type="GO" id="GO:0016301">
    <property type="term" value="F:kinase activity"/>
    <property type="evidence" value="ECO:0007669"/>
    <property type="project" value="UniProtKB-KW"/>
</dbReference>
<evidence type="ECO:0000256" key="8">
    <source>
        <dbReference type="ARBA" id="ARBA00023264"/>
    </source>
</evidence>
<dbReference type="Pfam" id="PF19279">
    <property type="entry name" value="YegS_C"/>
    <property type="match status" value="1"/>
</dbReference>
<dbReference type="PROSITE" id="PS50146">
    <property type="entry name" value="DAGK"/>
    <property type="match status" value="1"/>
</dbReference>
<dbReference type="GO" id="GO:0005524">
    <property type="term" value="F:ATP binding"/>
    <property type="evidence" value="ECO:0007669"/>
    <property type="project" value="UniProtKB-KW"/>
</dbReference>
<dbReference type="EMBL" id="DVMR01000066">
    <property type="protein sequence ID" value="HIU44453.1"/>
    <property type="molecule type" value="Genomic_DNA"/>
</dbReference>
<evidence type="ECO:0000256" key="4">
    <source>
        <dbReference type="ARBA" id="ARBA00022741"/>
    </source>
</evidence>
<dbReference type="AlphaFoldDB" id="A0A9D1S2F2"/>
<dbReference type="InterPro" id="IPR017438">
    <property type="entry name" value="ATP-NAD_kinase_N"/>
</dbReference>
<evidence type="ECO:0000256" key="5">
    <source>
        <dbReference type="ARBA" id="ARBA00022777"/>
    </source>
</evidence>
<comment type="cofactor">
    <cofactor evidence="1">
        <name>Mg(2+)</name>
        <dbReference type="ChEBI" id="CHEBI:18420"/>
    </cofactor>
</comment>
<dbReference type="SUPFAM" id="SSF111331">
    <property type="entry name" value="NAD kinase/diacylglycerol kinase-like"/>
    <property type="match status" value="1"/>
</dbReference>
<dbReference type="GO" id="GO:0008654">
    <property type="term" value="P:phospholipid biosynthetic process"/>
    <property type="evidence" value="ECO:0007669"/>
    <property type="project" value="UniProtKB-KW"/>
</dbReference>
<keyword evidence="5" id="KW-0418">Kinase</keyword>
<accession>A0A9D1S2F2</accession>
<dbReference type="Gene3D" id="3.40.50.10330">
    <property type="entry name" value="Probable inorganic polyphosphate/atp-NAD kinase, domain 1"/>
    <property type="match status" value="1"/>
</dbReference>
<keyword evidence="6" id="KW-0067">ATP-binding</keyword>
<name>A0A9D1S2F2_9CLOT</name>
<dbReference type="Pfam" id="PF00781">
    <property type="entry name" value="DAGK_cat"/>
    <property type="match status" value="1"/>
</dbReference>